<dbReference type="Pfam" id="PF01272">
    <property type="entry name" value="GreA_GreB"/>
    <property type="match status" value="1"/>
</dbReference>
<keyword evidence="3" id="KW-1185">Reference proteome</keyword>
<name>A0A0P7AFB2_9FLAO</name>
<dbReference type="GO" id="GO:0006354">
    <property type="term" value="P:DNA-templated transcription elongation"/>
    <property type="evidence" value="ECO:0007669"/>
    <property type="project" value="TreeGrafter"/>
</dbReference>
<dbReference type="GO" id="GO:0032784">
    <property type="term" value="P:regulation of DNA-templated transcription elongation"/>
    <property type="evidence" value="ECO:0007669"/>
    <property type="project" value="InterPro"/>
</dbReference>
<dbReference type="EMBL" id="LDJX01000003">
    <property type="protein sequence ID" value="KPM31995.1"/>
    <property type="molecule type" value="Genomic_DNA"/>
</dbReference>
<organism evidence="2 3">
    <name type="scientific">Croceitalea dokdonensis DOKDO 023</name>
    <dbReference type="NCBI Taxonomy" id="1300341"/>
    <lineage>
        <taxon>Bacteria</taxon>
        <taxon>Pseudomonadati</taxon>
        <taxon>Bacteroidota</taxon>
        <taxon>Flavobacteriia</taxon>
        <taxon>Flavobacteriales</taxon>
        <taxon>Flavobacteriaceae</taxon>
        <taxon>Croceitalea</taxon>
    </lineage>
</organism>
<dbReference type="InterPro" id="IPR023459">
    <property type="entry name" value="Tscrpt_elong_fac_GreA/B_fam"/>
</dbReference>
<dbReference type="PANTHER" id="PTHR30437">
    <property type="entry name" value="TRANSCRIPTION ELONGATION FACTOR GREA"/>
    <property type="match status" value="1"/>
</dbReference>
<dbReference type="PATRIC" id="fig|1300341.3.peg.1831"/>
<dbReference type="OrthoDB" id="192847at2"/>
<comment type="caution">
    <text evidence="2">The sequence shown here is derived from an EMBL/GenBank/DDBJ whole genome shotgun (WGS) entry which is preliminary data.</text>
</comment>
<dbReference type="InterPro" id="IPR036953">
    <property type="entry name" value="GreA/GreB_C_sf"/>
</dbReference>
<keyword evidence="2" id="KW-0418">Kinase</keyword>
<feature type="domain" description="Transcription elongation factor GreA/GreB C-terminal" evidence="1">
    <location>
        <begin position="56"/>
        <end position="126"/>
    </location>
</feature>
<dbReference type="STRING" id="1300341.I595_1643"/>
<proteinExistence type="predicted"/>
<dbReference type="GO" id="GO:0016301">
    <property type="term" value="F:kinase activity"/>
    <property type="evidence" value="ECO:0007669"/>
    <property type="project" value="UniProtKB-KW"/>
</dbReference>
<reference evidence="2 3" key="1">
    <citation type="submission" date="2015-09" db="EMBL/GenBank/DDBJ databases">
        <title>Genome sequence of the marine flavobacterium Croceitalea dokdonensis DOKDO 023 that contains proton- and sodium-pumping rhodopsins.</title>
        <authorList>
            <person name="Kwon S.-K."/>
            <person name="Lee H.K."/>
            <person name="Kwak M.-J."/>
            <person name="Kim J.F."/>
        </authorList>
    </citation>
    <scope>NUCLEOTIDE SEQUENCE [LARGE SCALE GENOMIC DNA]</scope>
    <source>
        <strain evidence="2 3">DOKDO 023</strain>
    </source>
</reference>
<dbReference type="RefSeq" id="WP_054558816.1">
    <property type="nucleotide sequence ID" value="NZ_LDJX01000003.1"/>
</dbReference>
<dbReference type="GO" id="GO:0003677">
    <property type="term" value="F:DNA binding"/>
    <property type="evidence" value="ECO:0007669"/>
    <property type="project" value="InterPro"/>
</dbReference>
<accession>A0A0P7AFB2</accession>
<evidence type="ECO:0000259" key="1">
    <source>
        <dbReference type="Pfam" id="PF01272"/>
    </source>
</evidence>
<dbReference type="AlphaFoldDB" id="A0A0P7AFB2"/>
<dbReference type="GO" id="GO:0070063">
    <property type="term" value="F:RNA polymerase binding"/>
    <property type="evidence" value="ECO:0007669"/>
    <property type="project" value="InterPro"/>
</dbReference>
<dbReference type="PANTHER" id="PTHR30437:SF5">
    <property type="entry name" value="REGULATOR OF NUCLEOSIDE DIPHOSPHATE KINASE"/>
    <property type="match status" value="1"/>
</dbReference>
<evidence type="ECO:0000313" key="2">
    <source>
        <dbReference type="EMBL" id="KPM31995.1"/>
    </source>
</evidence>
<dbReference type="Proteomes" id="UP000050280">
    <property type="component" value="Unassembled WGS sequence"/>
</dbReference>
<evidence type="ECO:0000313" key="3">
    <source>
        <dbReference type="Proteomes" id="UP000050280"/>
    </source>
</evidence>
<keyword evidence="2" id="KW-0808">Transferase</keyword>
<dbReference type="InterPro" id="IPR001437">
    <property type="entry name" value="Tscrpt_elong_fac_GreA/B_C"/>
</dbReference>
<dbReference type="SUPFAM" id="SSF54534">
    <property type="entry name" value="FKBP-like"/>
    <property type="match status" value="1"/>
</dbReference>
<sequence>MKYGSLVIEKKEYVLLKRLMNLSGFYKDDVLRKSISKLSAELETAHILDESEMPIDVVRLHSETTVTSKTGWQKTFQLVMPKDSDFKADKISIITPMGSAVIGYAKGDTIVWDFPSGKQQLMIENVVQGKKHINLDMVL</sequence>
<gene>
    <name evidence="2" type="ORF">I595_1643</name>
</gene>
<dbReference type="Gene3D" id="3.10.50.30">
    <property type="entry name" value="Transcription elongation factor, GreA/GreB, C-terminal domain"/>
    <property type="match status" value="1"/>
</dbReference>
<protein>
    <submittedName>
        <fullName evidence="2">Regulator of nucleoside diphosphate kinase</fullName>
    </submittedName>
</protein>